<dbReference type="Proteomes" id="UP001208017">
    <property type="component" value="Unassembled WGS sequence"/>
</dbReference>
<dbReference type="PANTHER" id="PTHR33507">
    <property type="entry name" value="INNER MEMBRANE PROTEIN YBBJ"/>
    <property type="match status" value="1"/>
</dbReference>
<dbReference type="InterPro" id="IPR029045">
    <property type="entry name" value="ClpP/crotonase-like_dom_sf"/>
</dbReference>
<evidence type="ECO:0000313" key="10">
    <source>
        <dbReference type="EMBL" id="MCX7570820.1"/>
    </source>
</evidence>
<feature type="domain" description="NfeD-like C-terminal" evidence="7">
    <location>
        <begin position="388"/>
        <end position="437"/>
    </location>
</feature>
<keyword evidence="10" id="KW-0378">Hydrolase</keyword>
<dbReference type="SUPFAM" id="SSF52096">
    <property type="entry name" value="ClpP/crotonase"/>
    <property type="match status" value="1"/>
</dbReference>
<feature type="signal peptide" evidence="6">
    <location>
        <begin position="1"/>
        <end position="30"/>
    </location>
</feature>
<evidence type="ECO:0000256" key="1">
    <source>
        <dbReference type="ARBA" id="ARBA00004141"/>
    </source>
</evidence>
<keyword evidence="3 5" id="KW-1133">Transmembrane helix</keyword>
<keyword evidence="6" id="KW-0732">Signal</keyword>
<sequence>MRENFRSMFAACLAVLLLALSIWLPSGTQAAGKGPVYVIPVVNEIETGLSISLQRAFEQAQADGAQAIILDIDTLGGRIDAALEIGERVRSAEMPVIAYIRGEAISAGAYIALNAKHIAMSPGSTIGAAEARTASGEPVDPKVTALWRSEMVAAAEVTGRDTKIAAGMVDRNLEIPGLKQKGELISLSAKEAVDQKIADGTFKTLEEVMAHYGYQGAVVTQYEPSVSEMIARFATKPGVIPILLIIGLLGLTFELMIPGHVFPGLIGAASLGLYFFGHMVAGFAGWESVILFLAGLILMIAEIFVTGFGIIGGLGVLALGTGVVMAAYDTTYGLKAMLFAIIIAVIGGFVIFKYFGHLGIWNNLVLNDRQEKSAGYVPTRNYRHMMYQIGRTVTPLRPSGTAVFHGQRYDVVSEGAFLPVDTEVQIVLIEGTRIVVRQKEKGENTVIPVHTEE</sequence>
<feature type="transmembrane region" description="Helical" evidence="5">
    <location>
        <begin position="332"/>
        <end position="355"/>
    </location>
</feature>
<reference evidence="10 11" key="1">
    <citation type="submission" date="2022-11" db="EMBL/GenBank/DDBJ databases">
        <title>Study of microbial diversity in lake waters.</title>
        <authorList>
            <person name="Zhang J."/>
        </authorList>
    </citation>
    <scope>NUCLEOTIDE SEQUENCE [LARGE SCALE GENOMIC DNA]</scope>
    <source>
        <strain evidence="10 11">DT12</strain>
    </source>
</reference>
<gene>
    <name evidence="10" type="ORF">OS242_12705</name>
</gene>
<dbReference type="Gene3D" id="2.40.50.140">
    <property type="entry name" value="Nucleic acid-binding proteins"/>
    <property type="match status" value="1"/>
</dbReference>
<keyword evidence="2 5" id="KW-0812">Transmembrane</keyword>
<evidence type="ECO:0000256" key="2">
    <source>
        <dbReference type="ARBA" id="ARBA00022692"/>
    </source>
</evidence>
<feature type="domain" description="NfeD integral membrane" evidence="8">
    <location>
        <begin position="239"/>
        <end position="352"/>
    </location>
</feature>
<dbReference type="GO" id="GO:0008233">
    <property type="term" value="F:peptidase activity"/>
    <property type="evidence" value="ECO:0007669"/>
    <property type="project" value="UniProtKB-KW"/>
</dbReference>
<feature type="transmembrane region" description="Helical" evidence="5">
    <location>
        <begin position="290"/>
        <end position="320"/>
    </location>
</feature>
<comment type="subcellular location">
    <subcellularLocation>
        <location evidence="1">Membrane</location>
        <topology evidence="1">Multi-pass membrane protein</topology>
    </subcellularLocation>
</comment>
<feature type="chain" id="PRO_5046979948" evidence="6">
    <location>
        <begin position="31"/>
        <end position="453"/>
    </location>
</feature>
<dbReference type="InterPro" id="IPR056738">
    <property type="entry name" value="NfeD1b_N"/>
</dbReference>
<dbReference type="GO" id="GO:0006508">
    <property type="term" value="P:proteolysis"/>
    <property type="evidence" value="ECO:0007669"/>
    <property type="project" value="UniProtKB-KW"/>
</dbReference>
<keyword evidence="4 5" id="KW-0472">Membrane</keyword>
<feature type="transmembrane region" description="Helical" evidence="5">
    <location>
        <begin position="238"/>
        <end position="257"/>
    </location>
</feature>
<accession>A0ABT3X5G3</accession>
<dbReference type="CDD" id="cd07021">
    <property type="entry name" value="Clp_protease_NfeD_like"/>
    <property type="match status" value="1"/>
</dbReference>
<evidence type="ECO:0000313" key="11">
    <source>
        <dbReference type="Proteomes" id="UP001208017"/>
    </source>
</evidence>
<evidence type="ECO:0000259" key="8">
    <source>
        <dbReference type="Pfam" id="PF24961"/>
    </source>
</evidence>
<dbReference type="PANTHER" id="PTHR33507:SF3">
    <property type="entry name" value="INNER MEMBRANE PROTEIN YBBJ"/>
    <property type="match status" value="1"/>
</dbReference>
<dbReference type="EMBL" id="JAPMLT010000007">
    <property type="protein sequence ID" value="MCX7570820.1"/>
    <property type="molecule type" value="Genomic_DNA"/>
</dbReference>
<name>A0ABT3X5G3_9BACL</name>
<evidence type="ECO:0000256" key="6">
    <source>
        <dbReference type="SAM" id="SignalP"/>
    </source>
</evidence>
<dbReference type="RefSeq" id="WP_267152071.1">
    <property type="nucleotide sequence ID" value="NZ_JAPMLT010000007.1"/>
</dbReference>
<evidence type="ECO:0000256" key="3">
    <source>
        <dbReference type="ARBA" id="ARBA00022989"/>
    </source>
</evidence>
<dbReference type="Gene3D" id="3.90.226.10">
    <property type="entry name" value="2-enoyl-CoA Hydratase, Chain A, domain 1"/>
    <property type="match status" value="1"/>
</dbReference>
<dbReference type="Pfam" id="PF24961">
    <property type="entry name" value="NfeD_membrane"/>
    <property type="match status" value="1"/>
</dbReference>
<protein>
    <submittedName>
        <fullName evidence="10">ATP-dependent Clp protease proteolytic subunit</fullName>
    </submittedName>
</protein>
<dbReference type="InterPro" id="IPR002810">
    <property type="entry name" value="NfeD-like_C"/>
</dbReference>
<dbReference type="InterPro" id="IPR012340">
    <property type="entry name" value="NA-bd_OB-fold"/>
</dbReference>
<evidence type="ECO:0000259" key="7">
    <source>
        <dbReference type="Pfam" id="PF01957"/>
    </source>
</evidence>
<organism evidence="10 11">
    <name type="scientific">Tumebacillus lacus</name>
    <dbReference type="NCBI Taxonomy" id="2995335"/>
    <lineage>
        <taxon>Bacteria</taxon>
        <taxon>Bacillati</taxon>
        <taxon>Bacillota</taxon>
        <taxon>Bacilli</taxon>
        <taxon>Bacillales</taxon>
        <taxon>Alicyclobacillaceae</taxon>
        <taxon>Tumebacillus</taxon>
    </lineage>
</organism>
<comment type="caution">
    <text evidence="10">The sequence shown here is derived from an EMBL/GenBank/DDBJ whole genome shotgun (WGS) entry which is preliminary data.</text>
</comment>
<evidence type="ECO:0000256" key="4">
    <source>
        <dbReference type="ARBA" id="ARBA00023136"/>
    </source>
</evidence>
<feature type="domain" description="NfeD1b N-terminal" evidence="9">
    <location>
        <begin position="36"/>
        <end position="220"/>
    </location>
</feature>
<dbReference type="InterPro" id="IPR052165">
    <property type="entry name" value="Membrane_assoc_protease"/>
</dbReference>
<evidence type="ECO:0000259" key="9">
    <source>
        <dbReference type="Pfam" id="PF25145"/>
    </source>
</evidence>
<dbReference type="Pfam" id="PF25145">
    <property type="entry name" value="NfeD1b_N"/>
    <property type="match status" value="1"/>
</dbReference>
<dbReference type="Pfam" id="PF01957">
    <property type="entry name" value="NfeD"/>
    <property type="match status" value="1"/>
</dbReference>
<keyword evidence="11" id="KW-1185">Reference proteome</keyword>
<evidence type="ECO:0000256" key="5">
    <source>
        <dbReference type="SAM" id="Phobius"/>
    </source>
</evidence>
<proteinExistence type="predicted"/>
<keyword evidence="10" id="KW-0645">Protease</keyword>
<dbReference type="InterPro" id="IPR056739">
    <property type="entry name" value="NfeD_membrane"/>
</dbReference>